<dbReference type="RefSeq" id="WP_008508277.1">
    <property type="nucleotide sequence ID" value="NZ_CM001403.1"/>
</dbReference>
<dbReference type="eggNOG" id="ENOG5033C42">
    <property type="taxonomic scope" value="Bacteria"/>
</dbReference>
<feature type="transmembrane region" description="Helical" evidence="5">
    <location>
        <begin position="157"/>
        <end position="178"/>
    </location>
</feature>
<feature type="transmembrane region" description="Helical" evidence="5">
    <location>
        <begin position="235"/>
        <end position="251"/>
    </location>
</feature>
<comment type="subcellular location">
    <subcellularLocation>
        <location evidence="1">Membrane</location>
        <topology evidence="1">Multi-pass membrane protein</topology>
    </subcellularLocation>
</comment>
<gene>
    <name evidence="7" type="ORF">Mucpa_3626</name>
</gene>
<dbReference type="GO" id="GO:0016020">
    <property type="term" value="C:membrane"/>
    <property type="evidence" value="ECO:0007669"/>
    <property type="project" value="UniProtKB-SubCell"/>
</dbReference>
<organism evidence="7 8">
    <name type="scientific">Mucilaginibacter paludis DSM 18603</name>
    <dbReference type="NCBI Taxonomy" id="714943"/>
    <lineage>
        <taxon>Bacteria</taxon>
        <taxon>Pseudomonadati</taxon>
        <taxon>Bacteroidota</taxon>
        <taxon>Sphingobacteriia</taxon>
        <taxon>Sphingobacteriales</taxon>
        <taxon>Sphingobacteriaceae</taxon>
        <taxon>Mucilaginibacter</taxon>
    </lineage>
</organism>
<evidence type="ECO:0000256" key="5">
    <source>
        <dbReference type="SAM" id="Phobius"/>
    </source>
</evidence>
<evidence type="ECO:0000256" key="3">
    <source>
        <dbReference type="ARBA" id="ARBA00022989"/>
    </source>
</evidence>
<evidence type="ECO:0000256" key="4">
    <source>
        <dbReference type="ARBA" id="ARBA00023136"/>
    </source>
</evidence>
<reference evidence="7" key="1">
    <citation type="submission" date="2011-09" db="EMBL/GenBank/DDBJ databases">
        <title>The permanent draft genome of Mucilaginibacter paludis DSM 18603.</title>
        <authorList>
            <consortium name="US DOE Joint Genome Institute (JGI-PGF)"/>
            <person name="Lucas S."/>
            <person name="Han J."/>
            <person name="Lapidus A."/>
            <person name="Bruce D."/>
            <person name="Goodwin L."/>
            <person name="Pitluck S."/>
            <person name="Peters L."/>
            <person name="Kyrpides N."/>
            <person name="Mavromatis K."/>
            <person name="Ivanova N."/>
            <person name="Mikhailova N."/>
            <person name="Held B."/>
            <person name="Detter J.C."/>
            <person name="Tapia R."/>
            <person name="Han C."/>
            <person name="Land M."/>
            <person name="Hauser L."/>
            <person name="Markowitz V."/>
            <person name="Cheng J.-F."/>
            <person name="Hugenholtz P."/>
            <person name="Woyke T."/>
            <person name="Wu D."/>
            <person name="Tindall B."/>
            <person name="Brambilla E."/>
            <person name="Klenk H.-P."/>
            <person name="Eisen J.A."/>
        </authorList>
    </citation>
    <scope>NUCLEOTIDE SEQUENCE [LARGE SCALE GENOMIC DNA]</scope>
    <source>
        <strain evidence="7">DSM 18603</strain>
    </source>
</reference>
<evidence type="ECO:0000256" key="2">
    <source>
        <dbReference type="ARBA" id="ARBA00022692"/>
    </source>
</evidence>
<keyword evidence="8" id="KW-1185">Reference proteome</keyword>
<evidence type="ECO:0000313" key="7">
    <source>
        <dbReference type="EMBL" id="EHQ27724.1"/>
    </source>
</evidence>
<keyword evidence="4 5" id="KW-0472">Membrane</keyword>
<dbReference type="Pfam" id="PF04932">
    <property type="entry name" value="Wzy_C"/>
    <property type="match status" value="1"/>
</dbReference>
<evidence type="ECO:0000256" key="1">
    <source>
        <dbReference type="ARBA" id="ARBA00004141"/>
    </source>
</evidence>
<feature type="transmembrane region" description="Helical" evidence="5">
    <location>
        <begin position="313"/>
        <end position="334"/>
    </location>
</feature>
<feature type="transmembrane region" description="Helical" evidence="5">
    <location>
        <begin position="87"/>
        <end position="104"/>
    </location>
</feature>
<keyword evidence="3 5" id="KW-1133">Transmembrane helix</keyword>
<keyword evidence="2 5" id="KW-0812">Transmembrane</keyword>
<dbReference type="Proteomes" id="UP000002774">
    <property type="component" value="Chromosome"/>
</dbReference>
<evidence type="ECO:0000259" key="6">
    <source>
        <dbReference type="Pfam" id="PF04932"/>
    </source>
</evidence>
<proteinExistence type="predicted"/>
<name>H1XZN2_9SPHI</name>
<feature type="transmembrane region" description="Helical" evidence="5">
    <location>
        <begin position="355"/>
        <end position="382"/>
    </location>
</feature>
<protein>
    <recommendedName>
        <fullName evidence="6">O-antigen ligase-related domain-containing protein</fullName>
    </recommendedName>
</protein>
<dbReference type="STRING" id="714943.Mucpa_3626"/>
<dbReference type="HOGENOM" id="CLU_055601_0_0_10"/>
<dbReference type="InterPro" id="IPR007016">
    <property type="entry name" value="O-antigen_ligase-rel_domated"/>
</dbReference>
<dbReference type="EMBL" id="CM001403">
    <property type="protein sequence ID" value="EHQ27724.1"/>
    <property type="molecule type" value="Genomic_DNA"/>
</dbReference>
<accession>H1XZN2</accession>
<feature type="domain" description="O-antigen ligase-related" evidence="6">
    <location>
        <begin position="195"/>
        <end position="319"/>
    </location>
</feature>
<sequence length="399" mass="45662">MLHSVIKFFSKFLIFVLIIDPGDLIFRLKTPLFIMIFISWFLLKTFQPIAINKDTLFACLIFLIIPVFGICSAIVQNTFADPTFALGFTKSFLIITLLIVVVDLEIPLANYLNRLCILIPLIIIPIYISFSTNPNLALQIDSYLDAKDVAKFSNRNYYGYEVLMLYYRTSPLLLFPLAYYSDKLFDRKKFTDLVLVFLFLFTLILSGTRANMLSAVVIVVYFLFVFLLKKKNKLPLFMGCIIVVLALLYFFKTLSFAETDESSTIKSGHLDSYVLLFRQHPQYLIWGSGLGSTFYTSGTKAVASQTELTYLDLIRWFGIPLTIVIFVILLYPVLQMYFSRTRHLNNRYIIIAYWGYLFIVGTNPLLVSSTGMLVIVIMYSLLGKKRITEAQGNSPGYVA</sequence>
<evidence type="ECO:0000313" key="8">
    <source>
        <dbReference type="Proteomes" id="UP000002774"/>
    </source>
</evidence>
<feature type="transmembrane region" description="Helical" evidence="5">
    <location>
        <begin position="212"/>
        <end position="228"/>
    </location>
</feature>
<feature type="transmembrane region" description="Helical" evidence="5">
    <location>
        <begin position="55"/>
        <end position="75"/>
    </location>
</feature>
<feature type="transmembrane region" description="Helical" evidence="5">
    <location>
        <begin position="24"/>
        <end position="43"/>
    </location>
</feature>
<dbReference type="AlphaFoldDB" id="H1XZN2"/>
<feature type="transmembrane region" description="Helical" evidence="5">
    <location>
        <begin position="111"/>
        <end position="130"/>
    </location>
</feature>